<sequence length="62" mass="7447">MDTFGTLRNCVNRERKICRAKYYEAKVSNLKKCKPSVWWKEVKKLSGMTRKREKTPENYCNT</sequence>
<name>A0AAD9V7L3_ACRCE</name>
<reference evidence="1" key="1">
    <citation type="journal article" date="2023" name="G3 (Bethesda)">
        <title>Whole genome assembly and annotation of the endangered Caribbean coral Acropora cervicornis.</title>
        <authorList>
            <person name="Selwyn J.D."/>
            <person name="Vollmer S.V."/>
        </authorList>
    </citation>
    <scope>NUCLEOTIDE SEQUENCE</scope>
    <source>
        <strain evidence="1">K2</strain>
    </source>
</reference>
<keyword evidence="2" id="KW-1185">Reference proteome</keyword>
<evidence type="ECO:0000313" key="2">
    <source>
        <dbReference type="Proteomes" id="UP001249851"/>
    </source>
</evidence>
<organism evidence="1 2">
    <name type="scientific">Acropora cervicornis</name>
    <name type="common">Staghorn coral</name>
    <dbReference type="NCBI Taxonomy" id="6130"/>
    <lineage>
        <taxon>Eukaryota</taxon>
        <taxon>Metazoa</taxon>
        <taxon>Cnidaria</taxon>
        <taxon>Anthozoa</taxon>
        <taxon>Hexacorallia</taxon>
        <taxon>Scleractinia</taxon>
        <taxon>Astrocoeniina</taxon>
        <taxon>Acroporidae</taxon>
        <taxon>Acropora</taxon>
    </lineage>
</organism>
<dbReference type="Proteomes" id="UP001249851">
    <property type="component" value="Unassembled WGS sequence"/>
</dbReference>
<gene>
    <name evidence="1" type="ORF">P5673_012191</name>
</gene>
<proteinExistence type="predicted"/>
<protein>
    <submittedName>
        <fullName evidence="1">Uncharacterized protein</fullName>
    </submittedName>
</protein>
<dbReference type="EMBL" id="JARQWQ010000023">
    <property type="protein sequence ID" value="KAK2563987.1"/>
    <property type="molecule type" value="Genomic_DNA"/>
</dbReference>
<comment type="caution">
    <text evidence="1">The sequence shown here is derived from an EMBL/GenBank/DDBJ whole genome shotgun (WGS) entry which is preliminary data.</text>
</comment>
<accession>A0AAD9V7L3</accession>
<evidence type="ECO:0000313" key="1">
    <source>
        <dbReference type="EMBL" id="KAK2563987.1"/>
    </source>
</evidence>
<reference evidence="1" key="2">
    <citation type="journal article" date="2023" name="Science">
        <title>Genomic signatures of disease resistance in endangered staghorn corals.</title>
        <authorList>
            <person name="Vollmer S.V."/>
            <person name="Selwyn J.D."/>
            <person name="Despard B.A."/>
            <person name="Roesel C.L."/>
        </authorList>
    </citation>
    <scope>NUCLEOTIDE SEQUENCE</scope>
    <source>
        <strain evidence="1">K2</strain>
    </source>
</reference>
<dbReference type="AlphaFoldDB" id="A0AAD9V7L3"/>